<dbReference type="CDD" id="cd00075">
    <property type="entry name" value="HATPase"/>
    <property type="match status" value="1"/>
</dbReference>
<evidence type="ECO:0000313" key="14">
    <source>
        <dbReference type="EMBL" id="MEB4591607.1"/>
    </source>
</evidence>
<dbReference type="InterPro" id="IPR036097">
    <property type="entry name" value="HisK_dim/P_sf"/>
</dbReference>
<evidence type="ECO:0000256" key="6">
    <source>
        <dbReference type="ARBA" id="ARBA00022692"/>
    </source>
</evidence>
<dbReference type="PROSITE" id="PS50109">
    <property type="entry name" value="HIS_KIN"/>
    <property type="match status" value="1"/>
</dbReference>
<evidence type="ECO:0000256" key="8">
    <source>
        <dbReference type="ARBA" id="ARBA00022989"/>
    </source>
</evidence>
<comment type="catalytic activity">
    <reaction evidence="1">
        <text>ATP + protein L-histidine = ADP + protein N-phospho-L-histidine.</text>
        <dbReference type="EC" id="2.7.13.3"/>
    </reaction>
</comment>
<evidence type="ECO:0000256" key="1">
    <source>
        <dbReference type="ARBA" id="ARBA00000085"/>
    </source>
</evidence>
<dbReference type="PROSITE" id="PS50885">
    <property type="entry name" value="HAMP"/>
    <property type="match status" value="1"/>
</dbReference>
<dbReference type="Pfam" id="PF02518">
    <property type="entry name" value="HATPase_c"/>
    <property type="match status" value="1"/>
</dbReference>
<dbReference type="SUPFAM" id="SSF55874">
    <property type="entry name" value="ATPase domain of HSP90 chaperone/DNA topoisomerase II/histidine kinase"/>
    <property type="match status" value="1"/>
</dbReference>
<evidence type="ECO:0000313" key="15">
    <source>
        <dbReference type="Proteomes" id="UP001308005"/>
    </source>
</evidence>
<dbReference type="InterPro" id="IPR005467">
    <property type="entry name" value="His_kinase_dom"/>
</dbReference>
<keyword evidence="14" id="KW-0067">ATP-binding</keyword>
<gene>
    <name evidence="14" type="ORF">VSS37_11500</name>
</gene>
<feature type="domain" description="HAMP" evidence="13">
    <location>
        <begin position="168"/>
        <end position="220"/>
    </location>
</feature>
<dbReference type="InterPro" id="IPR003594">
    <property type="entry name" value="HATPase_dom"/>
</dbReference>
<dbReference type="PANTHER" id="PTHR45436">
    <property type="entry name" value="SENSOR HISTIDINE KINASE YKOH"/>
    <property type="match status" value="1"/>
</dbReference>
<dbReference type="InterPro" id="IPR004358">
    <property type="entry name" value="Sig_transdc_His_kin-like_C"/>
</dbReference>
<dbReference type="Proteomes" id="UP001308005">
    <property type="component" value="Unassembled WGS sequence"/>
</dbReference>
<dbReference type="InterPro" id="IPR050428">
    <property type="entry name" value="TCS_sensor_his_kinase"/>
</dbReference>
<dbReference type="PRINTS" id="PR00344">
    <property type="entry name" value="BCTRLSENSOR"/>
</dbReference>
<evidence type="ECO:0000256" key="3">
    <source>
        <dbReference type="ARBA" id="ARBA00012438"/>
    </source>
</evidence>
<evidence type="ECO:0000256" key="10">
    <source>
        <dbReference type="ARBA" id="ARBA00023136"/>
    </source>
</evidence>
<dbReference type="EMBL" id="JAYMYJ010000110">
    <property type="protein sequence ID" value="MEB4591607.1"/>
    <property type="molecule type" value="Genomic_DNA"/>
</dbReference>
<dbReference type="GO" id="GO:0005524">
    <property type="term" value="F:ATP binding"/>
    <property type="evidence" value="ECO:0007669"/>
    <property type="project" value="UniProtKB-KW"/>
</dbReference>
<keyword evidence="9" id="KW-0902">Two-component regulatory system</keyword>
<evidence type="ECO:0000256" key="9">
    <source>
        <dbReference type="ARBA" id="ARBA00023012"/>
    </source>
</evidence>
<protein>
    <recommendedName>
        <fullName evidence="3">histidine kinase</fullName>
        <ecNumber evidence="3">2.7.13.3</ecNumber>
    </recommendedName>
</protein>
<dbReference type="RefSeq" id="WP_324695336.1">
    <property type="nucleotide sequence ID" value="NZ_JAYMYJ010000110.1"/>
</dbReference>
<comment type="subcellular location">
    <subcellularLocation>
        <location evidence="2">Membrane</location>
        <topology evidence="2">Multi-pass membrane protein</topology>
    </subcellularLocation>
</comment>
<keyword evidence="6 11" id="KW-0812">Transmembrane</keyword>
<evidence type="ECO:0000256" key="7">
    <source>
        <dbReference type="ARBA" id="ARBA00022777"/>
    </source>
</evidence>
<dbReference type="SMART" id="SM00388">
    <property type="entry name" value="HisKA"/>
    <property type="match status" value="1"/>
</dbReference>
<evidence type="ECO:0000256" key="11">
    <source>
        <dbReference type="SAM" id="Phobius"/>
    </source>
</evidence>
<feature type="transmembrane region" description="Helical" evidence="11">
    <location>
        <begin position="21"/>
        <end position="40"/>
    </location>
</feature>
<keyword evidence="5" id="KW-0808">Transferase</keyword>
<accession>A0ABU6CZX5</accession>
<evidence type="ECO:0000256" key="4">
    <source>
        <dbReference type="ARBA" id="ARBA00022553"/>
    </source>
</evidence>
<keyword evidence="7" id="KW-0418">Kinase</keyword>
<dbReference type="Gene3D" id="3.30.565.10">
    <property type="entry name" value="Histidine kinase-like ATPase, C-terminal domain"/>
    <property type="match status" value="1"/>
</dbReference>
<keyword evidence="10 11" id="KW-0472">Membrane</keyword>
<keyword evidence="14" id="KW-0547">Nucleotide-binding</keyword>
<evidence type="ECO:0000259" key="12">
    <source>
        <dbReference type="PROSITE" id="PS50109"/>
    </source>
</evidence>
<dbReference type="EC" id="2.7.13.3" evidence="3"/>
<feature type="domain" description="Histidine kinase" evidence="12">
    <location>
        <begin position="228"/>
        <end position="438"/>
    </location>
</feature>
<dbReference type="Pfam" id="PF00512">
    <property type="entry name" value="HisKA"/>
    <property type="match status" value="1"/>
</dbReference>
<keyword evidence="8 11" id="KW-1133">Transmembrane helix</keyword>
<dbReference type="SMART" id="SM00387">
    <property type="entry name" value="HATPase_c"/>
    <property type="match status" value="1"/>
</dbReference>
<name>A0ABU6CZX5_9GAMM</name>
<dbReference type="CDD" id="cd00082">
    <property type="entry name" value="HisKA"/>
    <property type="match status" value="1"/>
</dbReference>
<keyword evidence="15" id="KW-1185">Reference proteome</keyword>
<reference evidence="15" key="1">
    <citation type="submission" date="2023-07" db="EMBL/GenBank/DDBJ databases">
        <title>The carbon used by Thiothrix.</title>
        <authorList>
            <person name="Chen L."/>
        </authorList>
    </citation>
    <scope>NUCLEOTIDE SEQUENCE [LARGE SCALE GENOMIC DNA]</scope>
</reference>
<dbReference type="SUPFAM" id="SSF47384">
    <property type="entry name" value="Homodimeric domain of signal transducing histidine kinase"/>
    <property type="match status" value="1"/>
</dbReference>
<organism evidence="14 15">
    <name type="scientific">Candidatus Thiothrix phosphatis</name>
    <dbReference type="NCBI Taxonomy" id="3112415"/>
    <lineage>
        <taxon>Bacteria</taxon>
        <taxon>Pseudomonadati</taxon>
        <taxon>Pseudomonadota</taxon>
        <taxon>Gammaproteobacteria</taxon>
        <taxon>Thiotrichales</taxon>
        <taxon>Thiotrichaceae</taxon>
        <taxon>Thiothrix</taxon>
    </lineage>
</organism>
<sequence length="438" mass="48029">MDGSQRPVNRSLQQNLNRWMLSAVLVFSLLAGAVSGWTAFDEARELQDSLLQQVAALVANRARSISLPVDVDPEDTLVVQRLGDTDRQSLPIPPNLPDGLHTLDFAGIGWRVYVYTASPAASSQGGRFAVSQQTEARDEVAWGSGLRTLLPILLLAPVLMAMVSFAVNRSFRPVRVLASAVDKRDENRLDDLPEQRVPQELLPFTHSINRLLARLRAAITQQQRFVADAAHELRTPVAAISLQAENLANAHTLEESRERLAPVQEGLERLRILVAHLLDLARLQGESRAEPETTDFRQVVQLAIAELYPLAESKSIDLGMLRNESLSVQDITGSLGVLVRNALENAIRYTPAGGKVDVSLFAQSGQAILQVEDSGCGIPEAELVRVFEPFYRVGVSIEPGNGLGLAISQEIARRLGGRVRLINRETGGLLFEYQQPLL</sequence>
<comment type="caution">
    <text evidence="14">The sequence shown here is derived from an EMBL/GenBank/DDBJ whole genome shotgun (WGS) entry which is preliminary data.</text>
</comment>
<dbReference type="Gene3D" id="1.10.287.130">
    <property type="match status" value="1"/>
</dbReference>
<evidence type="ECO:0000259" key="13">
    <source>
        <dbReference type="PROSITE" id="PS50885"/>
    </source>
</evidence>
<dbReference type="InterPro" id="IPR003660">
    <property type="entry name" value="HAMP_dom"/>
</dbReference>
<keyword evidence="4" id="KW-0597">Phosphoprotein</keyword>
<dbReference type="PANTHER" id="PTHR45436:SF15">
    <property type="entry name" value="SENSOR HISTIDINE KINASE CUSS"/>
    <property type="match status" value="1"/>
</dbReference>
<dbReference type="InterPro" id="IPR003661">
    <property type="entry name" value="HisK_dim/P_dom"/>
</dbReference>
<evidence type="ECO:0000256" key="5">
    <source>
        <dbReference type="ARBA" id="ARBA00022679"/>
    </source>
</evidence>
<dbReference type="InterPro" id="IPR036890">
    <property type="entry name" value="HATPase_C_sf"/>
</dbReference>
<proteinExistence type="predicted"/>
<evidence type="ECO:0000256" key="2">
    <source>
        <dbReference type="ARBA" id="ARBA00004141"/>
    </source>
</evidence>